<dbReference type="SUPFAM" id="SSF52518">
    <property type="entry name" value="Thiamin diphosphate-binding fold (THDP-binding)"/>
    <property type="match status" value="2"/>
</dbReference>
<dbReference type="Pfam" id="PF00205">
    <property type="entry name" value="TPP_enzyme_M"/>
    <property type="match status" value="1"/>
</dbReference>
<evidence type="ECO:0000256" key="2">
    <source>
        <dbReference type="ARBA" id="ARBA00005025"/>
    </source>
</evidence>
<dbReference type="CDD" id="cd02015">
    <property type="entry name" value="TPP_AHAS"/>
    <property type="match status" value="1"/>
</dbReference>
<keyword evidence="11 14" id="KW-0786">Thiamine pyrophosphate</keyword>
<evidence type="ECO:0000256" key="12">
    <source>
        <dbReference type="ARBA" id="ARBA00023304"/>
    </source>
</evidence>
<comment type="caution">
    <text evidence="19">The sequence shown here is derived from an EMBL/GenBank/DDBJ whole genome shotgun (WGS) entry which is preliminary data.</text>
</comment>
<evidence type="ECO:0000256" key="10">
    <source>
        <dbReference type="ARBA" id="ARBA00022842"/>
    </source>
</evidence>
<dbReference type="FunFam" id="3.40.50.1220:FF:000008">
    <property type="entry name" value="Acetolactate synthase"/>
    <property type="match status" value="1"/>
</dbReference>
<dbReference type="EMBL" id="PEBW01000007">
    <property type="protein sequence ID" value="PTQ51082.1"/>
    <property type="molecule type" value="Genomic_DNA"/>
</dbReference>
<keyword evidence="5 14" id="KW-0028">Amino-acid biosynthesis</keyword>
<dbReference type="NCBIfam" id="TIGR00118">
    <property type="entry name" value="acolac_lg"/>
    <property type="match status" value="1"/>
</dbReference>
<accession>A0A2T5G4G3</accession>
<comment type="catalytic activity">
    <reaction evidence="13 14">
        <text>2 pyruvate + H(+) = (2S)-2-acetolactate + CO2</text>
        <dbReference type="Rhea" id="RHEA:25249"/>
        <dbReference type="ChEBI" id="CHEBI:15361"/>
        <dbReference type="ChEBI" id="CHEBI:15378"/>
        <dbReference type="ChEBI" id="CHEBI:16526"/>
        <dbReference type="ChEBI" id="CHEBI:58476"/>
        <dbReference type="EC" id="2.2.1.6"/>
    </reaction>
</comment>
<evidence type="ECO:0000256" key="1">
    <source>
        <dbReference type="ARBA" id="ARBA00004974"/>
    </source>
</evidence>
<keyword evidence="7 14" id="KW-0808">Transferase</keyword>
<protein>
    <recommendedName>
        <fullName evidence="4 14">Acetolactate synthase</fullName>
        <ecNumber evidence="4 14">2.2.1.6</ecNumber>
    </recommendedName>
</protein>
<evidence type="ECO:0000256" key="11">
    <source>
        <dbReference type="ARBA" id="ARBA00023052"/>
    </source>
</evidence>
<dbReference type="Proteomes" id="UP000244016">
    <property type="component" value="Unassembled WGS sequence"/>
</dbReference>
<dbReference type="GO" id="GO:0000287">
    <property type="term" value="F:magnesium ion binding"/>
    <property type="evidence" value="ECO:0007669"/>
    <property type="project" value="UniProtKB-UniRule"/>
</dbReference>
<evidence type="ECO:0000256" key="7">
    <source>
        <dbReference type="ARBA" id="ARBA00022679"/>
    </source>
</evidence>
<evidence type="ECO:0000259" key="16">
    <source>
        <dbReference type="Pfam" id="PF00205"/>
    </source>
</evidence>
<evidence type="ECO:0000256" key="5">
    <source>
        <dbReference type="ARBA" id="ARBA00022605"/>
    </source>
</evidence>
<comment type="pathway">
    <text evidence="1 14">Amino-acid biosynthesis; L-isoleucine biosynthesis; L-isoleucine from 2-oxobutanoate: step 1/4.</text>
</comment>
<evidence type="ECO:0000256" key="15">
    <source>
        <dbReference type="SAM" id="MobiDB-lite"/>
    </source>
</evidence>
<dbReference type="InterPro" id="IPR012846">
    <property type="entry name" value="Acetolactate_synth_lsu"/>
</dbReference>
<feature type="compositionally biased region" description="Basic and acidic residues" evidence="15">
    <location>
        <begin position="31"/>
        <end position="40"/>
    </location>
</feature>
<dbReference type="GO" id="GO:0030976">
    <property type="term" value="F:thiamine pyrophosphate binding"/>
    <property type="evidence" value="ECO:0007669"/>
    <property type="project" value="UniProtKB-UniRule"/>
</dbReference>
<evidence type="ECO:0000313" key="19">
    <source>
        <dbReference type="EMBL" id="PTQ51082.1"/>
    </source>
</evidence>
<sequence length="602" mass="66101">MSFEVTEGARAEALSPDAAAPVGTEAPAGEDSERGAEPRPEPPPVYRGADLLVEVLKEEGAEMLFGIPGGATINFYDALYNSGIPHVLARHEQGAIHAADGYARISGKVPVVTGTSGPGSTNLMTGIANAWFDSVPMVIFAGQVSTSVMGTDAFQESPIFSMTMGITKHNYQLMRGEDLPRVVKESFYLARTGRKGPVLIELPKDMTSNEIPYRKPVEMRLRAYNPTPKIDRALVEKVKRDLARAKRPVIVAGAGVVHAGASELLRAFAERARVPVVHTLLGLGTLPSDHPLSLGMGGMHGTVWANMALHECDFLLNIGSRFDDRLTGALEHFAPRARIAHVDIDEAELGKVLDEDYPIHGDARDALAILLDGAVDPSPSEEWLAYLESLRREYPLWYRTDRPYLQPQRVVQIASDLASDDVIVVTDVGQHQMWVAQFFRFRRPGRFVTSGGLGAMGFGLPAAIGAQIADRDALVLAFVGDGGFQMTVEELILLREYDLPVKILLFNNNSLGMVRQWQELFYEERYSATLFNIQPDFMRLADAYGIVGRRVETEEEARAVLEEAFRTRAPYLIEFVIDPMANVLPMVPPGNGVHEMQGVKPE</sequence>
<dbReference type="GO" id="GO:0050660">
    <property type="term" value="F:flavin adenine dinucleotide binding"/>
    <property type="evidence" value="ECO:0007669"/>
    <property type="project" value="InterPro"/>
</dbReference>
<dbReference type="GO" id="GO:0009099">
    <property type="term" value="P:L-valine biosynthetic process"/>
    <property type="evidence" value="ECO:0007669"/>
    <property type="project" value="UniProtKB-UniPathway"/>
</dbReference>
<dbReference type="PANTHER" id="PTHR18968">
    <property type="entry name" value="THIAMINE PYROPHOSPHATE ENZYMES"/>
    <property type="match status" value="1"/>
</dbReference>
<evidence type="ECO:0000256" key="6">
    <source>
        <dbReference type="ARBA" id="ARBA00022630"/>
    </source>
</evidence>
<comment type="pathway">
    <text evidence="2 14">Amino-acid biosynthesis; L-valine biosynthesis; L-valine from pyruvate: step 1/4.</text>
</comment>
<comment type="similarity">
    <text evidence="3 14">Belongs to the TPP enzyme family.</text>
</comment>
<feature type="region of interest" description="Disordered" evidence="15">
    <location>
        <begin position="1"/>
        <end position="46"/>
    </location>
</feature>
<dbReference type="InterPro" id="IPR039368">
    <property type="entry name" value="AHAS_TPP"/>
</dbReference>
<dbReference type="Pfam" id="PF02775">
    <property type="entry name" value="TPP_enzyme_C"/>
    <property type="match status" value="1"/>
</dbReference>
<evidence type="ECO:0000259" key="18">
    <source>
        <dbReference type="Pfam" id="PF02776"/>
    </source>
</evidence>
<evidence type="ECO:0000313" key="20">
    <source>
        <dbReference type="Proteomes" id="UP000244016"/>
    </source>
</evidence>
<dbReference type="InterPro" id="IPR012001">
    <property type="entry name" value="Thiamin_PyroP_enz_TPP-bd_dom"/>
</dbReference>
<dbReference type="GO" id="GO:0005948">
    <property type="term" value="C:acetolactate synthase complex"/>
    <property type="evidence" value="ECO:0007669"/>
    <property type="project" value="TreeGrafter"/>
</dbReference>
<dbReference type="UniPathway" id="UPA00049">
    <property type="reaction ID" value="UER00059"/>
</dbReference>
<dbReference type="InterPro" id="IPR029061">
    <property type="entry name" value="THDP-binding"/>
</dbReference>
<reference evidence="19 20" key="1">
    <citation type="submission" date="2017-08" db="EMBL/GenBank/DDBJ databases">
        <title>Burning lignite coal seam in the remote Altai Mountains harbors a hydrogen-driven thermophilic microbial community.</title>
        <authorList>
            <person name="Kadnikov V.V."/>
            <person name="Mardanov A.V."/>
            <person name="Ivasenko D."/>
            <person name="Beletsky A.V."/>
            <person name="Karnachuk O.V."/>
            <person name="Ravin N.V."/>
        </authorList>
    </citation>
    <scope>NUCLEOTIDE SEQUENCE [LARGE SCALE GENOMIC DNA]</scope>
    <source>
        <strain evidence="19">AL31</strain>
    </source>
</reference>
<gene>
    <name evidence="19" type="ORF">BLITH_0512</name>
</gene>
<evidence type="ECO:0000256" key="3">
    <source>
        <dbReference type="ARBA" id="ARBA00007812"/>
    </source>
</evidence>
<dbReference type="FunFam" id="3.40.50.970:FF:000007">
    <property type="entry name" value="Acetolactate synthase"/>
    <property type="match status" value="1"/>
</dbReference>
<feature type="domain" description="Thiamine pyrophosphate enzyme central" evidence="16">
    <location>
        <begin position="236"/>
        <end position="368"/>
    </location>
</feature>
<evidence type="ECO:0000256" key="14">
    <source>
        <dbReference type="RuleBase" id="RU003591"/>
    </source>
</evidence>
<evidence type="ECO:0000259" key="17">
    <source>
        <dbReference type="Pfam" id="PF02775"/>
    </source>
</evidence>
<evidence type="ECO:0000256" key="13">
    <source>
        <dbReference type="ARBA" id="ARBA00048670"/>
    </source>
</evidence>
<dbReference type="AlphaFoldDB" id="A0A2T5G4G3"/>
<dbReference type="EC" id="2.2.1.6" evidence="4 14"/>
<dbReference type="InterPro" id="IPR045229">
    <property type="entry name" value="TPP_enz"/>
</dbReference>
<evidence type="ECO:0000256" key="9">
    <source>
        <dbReference type="ARBA" id="ARBA00022827"/>
    </source>
</evidence>
<dbReference type="InterPro" id="IPR029035">
    <property type="entry name" value="DHS-like_NAD/FAD-binding_dom"/>
</dbReference>
<keyword evidence="12 14" id="KW-0100">Branched-chain amino acid biosynthesis</keyword>
<evidence type="ECO:0000256" key="8">
    <source>
        <dbReference type="ARBA" id="ARBA00022723"/>
    </source>
</evidence>
<feature type="domain" description="Thiamine pyrophosphate enzyme N-terminal TPP-binding" evidence="18">
    <location>
        <begin position="47"/>
        <end position="156"/>
    </location>
</feature>
<feature type="domain" description="Thiamine pyrophosphate enzyme TPP-binding" evidence="17">
    <location>
        <begin position="427"/>
        <end position="575"/>
    </location>
</feature>
<dbReference type="UniPathway" id="UPA00047">
    <property type="reaction ID" value="UER00055"/>
</dbReference>
<keyword evidence="9" id="KW-0274">FAD</keyword>
<name>A0A2T5G4G3_9BACL</name>
<keyword evidence="8 14" id="KW-0479">Metal-binding</keyword>
<dbReference type="Pfam" id="PF02776">
    <property type="entry name" value="TPP_enzyme_N"/>
    <property type="match status" value="1"/>
</dbReference>
<keyword evidence="10 14" id="KW-0460">Magnesium</keyword>
<keyword evidence="6" id="KW-0285">Flavoprotein</keyword>
<dbReference type="InterPro" id="IPR011766">
    <property type="entry name" value="TPP_enzyme_TPP-bd"/>
</dbReference>
<dbReference type="SUPFAM" id="SSF52467">
    <property type="entry name" value="DHS-like NAD/FAD-binding domain"/>
    <property type="match status" value="1"/>
</dbReference>
<dbReference type="GO" id="GO:0003984">
    <property type="term" value="F:acetolactate synthase activity"/>
    <property type="evidence" value="ECO:0007669"/>
    <property type="project" value="UniProtKB-EC"/>
</dbReference>
<comment type="cofactor">
    <cofactor evidence="14">
        <name>thiamine diphosphate</name>
        <dbReference type="ChEBI" id="CHEBI:58937"/>
    </cofactor>
    <text evidence="14">Binds 1 thiamine pyrophosphate per subunit.</text>
</comment>
<organism evidence="19 20">
    <name type="scientific">Brockia lithotrophica</name>
    <dbReference type="NCBI Taxonomy" id="933949"/>
    <lineage>
        <taxon>Bacteria</taxon>
        <taxon>Bacillati</taxon>
        <taxon>Bacillota</taxon>
        <taxon>Bacilli</taxon>
        <taxon>Bacillales</taxon>
        <taxon>Bacillales Family X. Incertae Sedis</taxon>
        <taxon>Brockia</taxon>
    </lineage>
</organism>
<dbReference type="InterPro" id="IPR012000">
    <property type="entry name" value="Thiamin_PyroP_enz_cen_dom"/>
</dbReference>
<dbReference type="GO" id="GO:0009097">
    <property type="term" value="P:isoleucine biosynthetic process"/>
    <property type="evidence" value="ECO:0007669"/>
    <property type="project" value="UniProtKB-UniPathway"/>
</dbReference>
<dbReference type="FunFam" id="3.40.50.970:FF:000016">
    <property type="entry name" value="Acetolactate synthase"/>
    <property type="match status" value="1"/>
</dbReference>
<proteinExistence type="inferred from homology"/>
<evidence type="ECO:0000256" key="4">
    <source>
        <dbReference type="ARBA" id="ARBA00013145"/>
    </source>
</evidence>
<dbReference type="Gene3D" id="3.40.50.970">
    <property type="match status" value="2"/>
</dbReference>
<dbReference type="PANTHER" id="PTHR18968:SF13">
    <property type="entry name" value="ACETOLACTATE SYNTHASE CATALYTIC SUBUNIT, MITOCHONDRIAL"/>
    <property type="match status" value="1"/>
</dbReference>
<dbReference type="Gene3D" id="3.40.50.1220">
    <property type="entry name" value="TPP-binding domain"/>
    <property type="match status" value="1"/>
</dbReference>
<dbReference type="CDD" id="cd07035">
    <property type="entry name" value="TPP_PYR_POX_like"/>
    <property type="match status" value="1"/>
</dbReference>
<comment type="cofactor">
    <cofactor evidence="14">
        <name>Mg(2+)</name>
        <dbReference type="ChEBI" id="CHEBI:18420"/>
    </cofactor>
    <text evidence="14">Binds 1 Mg(2+) ion per subunit.</text>
</comment>